<evidence type="ECO:0000313" key="1">
    <source>
        <dbReference type="EMBL" id="MFC0593183.1"/>
    </source>
</evidence>
<dbReference type="Proteomes" id="UP001589834">
    <property type="component" value="Unassembled WGS sequence"/>
</dbReference>
<keyword evidence="2" id="KW-1185">Reference proteome</keyword>
<dbReference type="RefSeq" id="WP_377483186.1">
    <property type="nucleotide sequence ID" value="NZ_JBHLTN010000021.1"/>
</dbReference>
<proteinExistence type="predicted"/>
<sequence length="72" mass="8288">MTDQQLFDAAQETAQRRAWWLKRAADTARSAPSLAEFPRRRCLALARKCEARIVNLSITAEIRCQRELERAA</sequence>
<dbReference type="EMBL" id="JBHLTN010000021">
    <property type="protein sequence ID" value="MFC0593183.1"/>
    <property type="molecule type" value="Genomic_DNA"/>
</dbReference>
<accession>A0ABV6PVV2</accession>
<comment type="caution">
    <text evidence="1">The sequence shown here is derived from an EMBL/GenBank/DDBJ whole genome shotgun (WGS) entry which is preliminary data.</text>
</comment>
<organism evidence="1 2">
    <name type="scientific">Ottowia pentelensis</name>
    <dbReference type="NCBI Taxonomy" id="511108"/>
    <lineage>
        <taxon>Bacteria</taxon>
        <taxon>Pseudomonadati</taxon>
        <taxon>Pseudomonadota</taxon>
        <taxon>Betaproteobacteria</taxon>
        <taxon>Burkholderiales</taxon>
        <taxon>Comamonadaceae</taxon>
        <taxon>Ottowia</taxon>
    </lineage>
</organism>
<protein>
    <submittedName>
        <fullName evidence="1">Uncharacterized protein</fullName>
    </submittedName>
</protein>
<name>A0ABV6PVV2_9BURK</name>
<reference evidence="1 2" key="1">
    <citation type="submission" date="2024-09" db="EMBL/GenBank/DDBJ databases">
        <authorList>
            <person name="Sun Q."/>
            <person name="Mori K."/>
        </authorList>
    </citation>
    <scope>NUCLEOTIDE SEQUENCE [LARGE SCALE GENOMIC DNA]</scope>
    <source>
        <strain evidence="1 2">NCAIM B.02336</strain>
    </source>
</reference>
<evidence type="ECO:0000313" key="2">
    <source>
        <dbReference type="Proteomes" id="UP001589834"/>
    </source>
</evidence>
<gene>
    <name evidence="1" type="ORF">ACFFGG_11495</name>
</gene>